<proteinExistence type="predicted"/>
<dbReference type="Proteomes" id="UP000295055">
    <property type="component" value="Unassembled WGS sequence"/>
</dbReference>
<dbReference type="InterPro" id="IPR037028">
    <property type="entry name" value="Dr_adhesin_sf"/>
</dbReference>
<feature type="signal peptide" evidence="2">
    <location>
        <begin position="1"/>
        <end position="19"/>
    </location>
</feature>
<dbReference type="Gene3D" id="2.60.40.1570">
    <property type="entry name" value="Dr adhesin"/>
    <property type="match status" value="1"/>
</dbReference>
<evidence type="ECO:0000313" key="3">
    <source>
        <dbReference type="EMBL" id="TCT28813.1"/>
    </source>
</evidence>
<accession>A0A4R3NJ55</accession>
<evidence type="ECO:0000313" key="4">
    <source>
        <dbReference type="Proteomes" id="UP000295055"/>
    </source>
</evidence>
<organism evidence="3 4">
    <name type="scientific">Providencia alcalifaciens</name>
    <dbReference type="NCBI Taxonomy" id="126385"/>
    <lineage>
        <taxon>Bacteria</taxon>
        <taxon>Pseudomonadati</taxon>
        <taxon>Pseudomonadota</taxon>
        <taxon>Gammaproteobacteria</taxon>
        <taxon>Enterobacterales</taxon>
        <taxon>Morganellaceae</taxon>
        <taxon>Providencia</taxon>
    </lineage>
</organism>
<feature type="chain" id="PRO_5020746599" description="Saf-pilin pilus formation protein domain-containing protein" evidence="2">
    <location>
        <begin position="20"/>
        <end position="163"/>
    </location>
</feature>
<comment type="caution">
    <text evidence="3">The sequence shown here is derived from an EMBL/GenBank/DDBJ whole genome shotgun (WGS) entry which is preliminary data.</text>
</comment>
<dbReference type="SUPFAM" id="SSF49401">
    <property type="entry name" value="Bacterial adhesins"/>
    <property type="match status" value="1"/>
</dbReference>
<dbReference type="RefSeq" id="WP_132497280.1">
    <property type="nucleotide sequence ID" value="NZ_SMAS01000015.1"/>
</dbReference>
<dbReference type="AlphaFoldDB" id="A0A4R3NJ55"/>
<evidence type="ECO:0008006" key="5">
    <source>
        <dbReference type="Google" id="ProtNLM"/>
    </source>
</evidence>
<dbReference type="InterPro" id="IPR008966">
    <property type="entry name" value="Adhesion_dom_sf"/>
</dbReference>
<name>A0A4R3NJ55_9GAMM</name>
<sequence length="163" mass="17746">MKNSILAVIISAFCAYSYADGNVDLSTKTKLETTVTFTSNYSIQGKITPVATMGSGIIKHDTNLATVTATTTGSDYWLIAGDETAADYNMPAFKWTVFGKNSHSPLKVYLNNQGEKDWGKFGGGDLDWRKYDNGAEVKLNVDGDQNVVADEYALNVFIAAYQS</sequence>
<reference evidence="3 4" key="1">
    <citation type="submission" date="2019-03" db="EMBL/GenBank/DDBJ databases">
        <title>Genomic analyses of the natural microbiome of Caenorhabditis elegans.</title>
        <authorList>
            <person name="Samuel B."/>
        </authorList>
    </citation>
    <scope>NUCLEOTIDE SEQUENCE [LARGE SCALE GENOMIC DNA]</scope>
    <source>
        <strain evidence="3 4">JUb102</strain>
    </source>
</reference>
<evidence type="ECO:0000256" key="2">
    <source>
        <dbReference type="SAM" id="SignalP"/>
    </source>
</evidence>
<gene>
    <name evidence="3" type="ORF">EC835_11510</name>
</gene>
<keyword evidence="1 2" id="KW-0732">Signal</keyword>
<evidence type="ECO:0000256" key="1">
    <source>
        <dbReference type="ARBA" id="ARBA00022729"/>
    </source>
</evidence>
<dbReference type="EMBL" id="SMAS01000015">
    <property type="protein sequence ID" value="TCT28813.1"/>
    <property type="molecule type" value="Genomic_DNA"/>
</dbReference>
<protein>
    <recommendedName>
        <fullName evidence="5">Saf-pilin pilus formation protein domain-containing protein</fullName>
    </recommendedName>
</protein>